<dbReference type="AlphaFoldDB" id="A0AAW2GBA0"/>
<dbReference type="EMBL" id="JADYXP020000005">
    <property type="protein sequence ID" value="KAL0124496.1"/>
    <property type="molecule type" value="Genomic_DNA"/>
</dbReference>
<feature type="region of interest" description="Disordered" evidence="1">
    <location>
        <begin position="63"/>
        <end position="124"/>
    </location>
</feature>
<proteinExistence type="predicted"/>
<organism evidence="2 3">
    <name type="scientific">Cardiocondyla obscurior</name>
    <dbReference type="NCBI Taxonomy" id="286306"/>
    <lineage>
        <taxon>Eukaryota</taxon>
        <taxon>Metazoa</taxon>
        <taxon>Ecdysozoa</taxon>
        <taxon>Arthropoda</taxon>
        <taxon>Hexapoda</taxon>
        <taxon>Insecta</taxon>
        <taxon>Pterygota</taxon>
        <taxon>Neoptera</taxon>
        <taxon>Endopterygota</taxon>
        <taxon>Hymenoptera</taxon>
        <taxon>Apocrita</taxon>
        <taxon>Aculeata</taxon>
        <taxon>Formicoidea</taxon>
        <taxon>Formicidae</taxon>
        <taxon>Myrmicinae</taxon>
        <taxon>Cardiocondyla</taxon>
    </lineage>
</organism>
<protein>
    <submittedName>
        <fullName evidence="2">Uncharacterized protein</fullName>
    </submittedName>
</protein>
<name>A0AAW2GBA0_9HYME</name>
<accession>A0AAW2GBA0</accession>
<comment type="caution">
    <text evidence="2">The sequence shown here is derived from an EMBL/GenBank/DDBJ whole genome shotgun (WGS) entry which is preliminary data.</text>
</comment>
<sequence>MRVIELPRHDLIGFHSSACPNLLVHEPTKRRSLFTDFSLDQRVRERNIALSHDRARCNARAAMHKQRRASRSAPAKVTRVMSRCPLCRTNSATRPKAHSRARSDSGGGASAGRRRRKPTRFPSPSRFLLVPLESAIKRRARTLWFKLDASNGAPVRGAELRNAPHRSRTRFVRMTRSSAR</sequence>
<gene>
    <name evidence="2" type="ORF">PUN28_006383</name>
</gene>
<keyword evidence="3" id="KW-1185">Reference proteome</keyword>
<evidence type="ECO:0000256" key="1">
    <source>
        <dbReference type="SAM" id="MobiDB-lite"/>
    </source>
</evidence>
<dbReference type="Proteomes" id="UP001430953">
    <property type="component" value="Unassembled WGS sequence"/>
</dbReference>
<reference evidence="2 3" key="1">
    <citation type="submission" date="2023-03" db="EMBL/GenBank/DDBJ databases">
        <title>High recombination rates correlate with genetic variation in Cardiocondyla obscurior ants.</title>
        <authorList>
            <person name="Errbii M."/>
        </authorList>
    </citation>
    <scope>NUCLEOTIDE SEQUENCE [LARGE SCALE GENOMIC DNA]</scope>
    <source>
        <strain evidence="2">Alpha-2009</strain>
        <tissue evidence="2">Whole body</tissue>
    </source>
</reference>
<evidence type="ECO:0000313" key="3">
    <source>
        <dbReference type="Proteomes" id="UP001430953"/>
    </source>
</evidence>
<evidence type="ECO:0000313" key="2">
    <source>
        <dbReference type="EMBL" id="KAL0124496.1"/>
    </source>
</evidence>